<reference evidence="5" key="2">
    <citation type="submission" date="2020-05" db="UniProtKB">
        <authorList>
            <consortium name="EnsemblMetazoa"/>
        </authorList>
    </citation>
    <scope>IDENTIFICATION</scope>
</reference>
<evidence type="ECO:0000313" key="6">
    <source>
        <dbReference type="Proteomes" id="UP000030765"/>
    </source>
</evidence>
<dbReference type="VEuPathDB" id="VectorBase:ASIC016218"/>
<dbReference type="PROSITE" id="PS50240">
    <property type="entry name" value="TRYPSIN_DOM"/>
    <property type="match status" value="1"/>
</dbReference>
<name>A0A084WD59_ANOSI</name>
<dbReference type="OrthoDB" id="6147874at2759"/>
<dbReference type="Gene3D" id="2.120.10.30">
    <property type="entry name" value="TolB, C-terminal domain"/>
    <property type="match status" value="1"/>
</dbReference>
<feature type="repeat" description="LDL-receptor class B" evidence="2">
    <location>
        <begin position="310"/>
        <end position="352"/>
    </location>
</feature>
<dbReference type="VEuPathDB" id="VectorBase:ASIS013762"/>
<dbReference type="PANTHER" id="PTHR24260:SF136">
    <property type="entry name" value="GH08193P-RELATED"/>
    <property type="match status" value="1"/>
</dbReference>
<dbReference type="InterPro" id="IPR001254">
    <property type="entry name" value="Trypsin_dom"/>
</dbReference>
<dbReference type="InterPro" id="IPR011042">
    <property type="entry name" value="6-blade_b-propeller_TolB-like"/>
</dbReference>
<evidence type="ECO:0000256" key="2">
    <source>
        <dbReference type="PROSITE-ProRule" id="PRU00461"/>
    </source>
</evidence>
<dbReference type="PANTHER" id="PTHR24260">
    <property type="match status" value="1"/>
</dbReference>
<protein>
    <submittedName>
        <fullName evidence="4">AGAP008193-PA-like protein</fullName>
    </submittedName>
</protein>
<dbReference type="GO" id="GO:0004252">
    <property type="term" value="F:serine-type endopeptidase activity"/>
    <property type="evidence" value="ECO:0007669"/>
    <property type="project" value="InterPro"/>
</dbReference>
<dbReference type="SUPFAM" id="SSF50494">
    <property type="entry name" value="Trypsin-like serine proteases"/>
    <property type="match status" value="1"/>
</dbReference>
<evidence type="ECO:0000313" key="4">
    <source>
        <dbReference type="EMBL" id="KFB48153.1"/>
    </source>
</evidence>
<dbReference type="AlphaFoldDB" id="A0A084WD59"/>
<dbReference type="SMART" id="SM00135">
    <property type="entry name" value="LY"/>
    <property type="match status" value="4"/>
</dbReference>
<evidence type="ECO:0000313" key="5">
    <source>
        <dbReference type="EnsemblMetazoa" id="ASIC016218-PA"/>
    </source>
</evidence>
<organism evidence="4">
    <name type="scientific">Anopheles sinensis</name>
    <name type="common">Mosquito</name>
    <dbReference type="NCBI Taxonomy" id="74873"/>
    <lineage>
        <taxon>Eukaryota</taxon>
        <taxon>Metazoa</taxon>
        <taxon>Ecdysozoa</taxon>
        <taxon>Arthropoda</taxon>
        <taxon>Hexapoda</taxon>
        <taxon>Insecta</taxon>
        <taxon>Pterygota</taxon>
        <taxon>Neoptera</taxon>
        <taxon>Endopterygota</taxon>
        <taxon>Diptera</taxon>
        <taxon>Nematocera</taxon>
        <taxon>Culicoidea</taxon>
        <taxon>Culicidae</taxon>
        <taxon>Anophelinae</taxon>
        <taxon>Anopheles</taxon>
    </lineage>
</organism>
<dbReference type="InterPro" id="IPR000033">
    <property type="entry name" value="LDLR_classB_rpt"/>
</dbReference>
<dbReference type="GO" id="GO:0006508">
    <property type="term" value="P:proteolysis"/>
    <property type="evidence" value="ECO:0007669"/>
    <property type="project" value="InterPro"/>
</dbReference>
<dbReference type="EMBL" id="ATLV01022938">
    <property type="status" value="NOT_ANNOTATED_CDS"/>
    <property type="molecule type" value="Genomic_DNA"/>
</dbReference>
<evidence type="ECO:0000259" key="3">
    <source>
        <dbReference type="PROSITE" id="PS50240"/>
    </source>
</evidence>
<dbReference type="PROSITE" id="PS51120">
    <property type="entry name" value="LDLRB"/>
    <property type="match status" value="2"/>
</dbReference>
<dbReference type="Proteomes" id="UP000030765">
    <property type="component" value="Unassembled WGS sequence"/>
</dbReference>
<accession>A0A084WD59</accession>
<dbReference type="SUPFAM" id="SSF63825">
    <property type="entry name" value="YWTD domain"/>
    <property type="match status" value="1"/>
</dbReference>
<proteinExistence type="inferred from homology"/>
<dbReference type="InterPro" id="IPR051333">
    <property type="entry name" value="CLIP_Serine_Protease"/>
</dbReference>
<dbReference type="InterPro" id="IPR043504">
    <property type="entry name" value="Peptidase_S1_PA_chymotrypsin"/>
</dbReference>
<feature type="domain" description="Peptidase S1" evidence="3">
    <location>
        <begin position="1"/>
        <end position="197"/>
    </location>
</feature>
<reference evidence="4 6" key="1">
    <citation type="journal article" date="2014" name="BMC Genomics">
        <title>Genome sequence of Anopheles sinensis provides insight into genetics basis of mosquito competence for malaria parasites.</title>
        <authorList>
            <person name="Zhou D."/>
            <person name="Zhang D."/>
            <person name="Ding G."/>
            <person name="Shi L."/>
            <person name="Hou Q."/>
            <person name="Ye Y."/>
            <person name="Xu Y."/>
            <person name="Zhou H."/>
            <person name="Xiong C."/>
            <person name="Li S."/>
            <person name="Yu J."/>
            <person name="Hong S."/>
            <person name="Yu X."/>
            <person name="Zou P."/>
            <person name="Chen C."/>
            <person name="Chang X."/>
            <person name="Wang W."/>
            <person name="Lv Y."/>
            <person name="Sun Y."/>
            <person name="Ma L."/>
            <person name="Shen B."/>
            <person name="Zhu C."/>
        </authorList>
    </citation>
    <scope>NUCLEOTIDE SEQUENCE [LARGE SCALE GENOMIC DNA]</scope>
</reference>
<dbReference type="Pfam" id="PF00089">
    <property type="entry name" value="Trypsin"/>
    <property type="match status" value="1"/>
</dbReference>
<evidence type="ECO:0000256" key="1">
    <source>
        <dbReference type="ARBA" id="ARBA00024195"/>
    </source>
</evidence>
<keyword evidence="6" id="KW-1185">Reference proteome</keyword>
<sequence>MRENELFVRVGSDYVDGITDATQVLNVAQIIFHPQYNHFSFANDIAIVQLSTDMNITNFVRPATIWNAESGPSQLVGMNGTVIGFSLGEDGEPSDKLREANLNVIDTKTCLEYDNATYGNRLTSQMYCAARSNSNNVCNGDAGGGMYFNINGTWYLRGIVSFSAMRPNVKPPACDSSKPTVFTDITKYRNWILRYTNTTKWIKALEPCKEGTIGKDTDCNAASRFDSGFLLASQDGNIFRVPMNGDPAFNVSQVNWTYNLAYDCVEGRFYWAEPATRLIFSAKFDWTDKKIFVSEDLEKPSYVAVDWISRRLYWVDREKETIEAASLENPHLRAIVYHNAGGTTVIAVDPLQAKLYRVRGYDALMSHNLDGSEALQLPKIRSKQHLYYDINFSIATGELCYIIALENDSRIECMNTRNKRIRTFMSNHPNTRDLAVTDEMIYWTKGDNDIESMDHHGVRQKPLEVNGSTWYGYSSLLAVTDVCPVFYSPCAINNGDCPLNTLCLLNPTTTSGKVCKCTQNCTEALSES</sequence>
<feature type="repeat" description="LDL-receptor class B" evidence="2">
    <location>
        <begin position="267"/>
        <end position="309"/>
    </location>
</feature>
<dbReference type="SMART" id="SM00020">
    <property type="entry name" value="Tryp_SPc"/>
    <property type="match status" value="1"/>
</dbReference>
<dbReference type="EMBL" id="KE525338">
    <property type="protein sequence ID" value="KFB48153.1"/>
    <property type="molecule type" value="Genomic_DNA"/>
</dbReference>
<comment type="similarity">
    <text evidence="1">Belongs to the peptidase S1 family. CLIP subfamily.</text>
</comment>
<dbReference type="InterPro" id="IPR009003">
    <property type="entry name" value="Peptidase_S1_PA"/>
</dbReference>
<dbReference type="EnsemblMetazoa" id="ASIC016218-RA">
    <property type="protein sequence ID" value="ASIC016218-PA"/>
    <property type="gene ID" value="ASIC016218"/>
</dbReference>
<dbReference type="Gene3D" id="2.40.10.10">
    <property type="entry name" value="Trypsin-like serine proteases"/>
    <property type="match status" value="1"/>
</dbReference>
<dbReference type="CDD" id="cd00190">
    <property type="entry name" value="Tryp_SPc"/>
    <property type="match status" value="1"/>
</dbReference>
<dbReference type="STRING" id="74873.A0A084WD59"/>
<gene>
    <name evidence="4" type="ORF">ZHAS_00016218</name>
</gene>